<feature type="chain" id="PRO_5026941820" evidence="2">
    <location>
        <begin position="26"/>
        <end position="359"/>
    </location>
</feature>
<keyword evidence="2" id="KW-0732">Signal</keyword>
<accession>A0A6J4PH07</accession>
<evidence type="ECO:0000256" key="1">
    <source>
        <dbReference type="SAM" id="Phobius"/>
    </source>
</evidence>
<keyword evidence="1" id="KW-0472">Membrane</keyword>
<feature type="domain" description="GP-PDE" evidence="3">
    <location>
        <begin position="33"/>
        <end position="299"/>
    </location>
</feature>
<dbReference type="EMBL" id="CADCUW010000234">
    <property type="protein sequence ID" value="CAA9410717.1"/>
    <property type="molecule type" value="Genomic_DNA"/>
</dbReference>
<dbReference type="InterPro" id="IPR030395">
    <property type="entry name" value="GP_PDE_dom"/>
</dbReference>
<dbReference type="Gene3D" id="3.20.20.190">
    <property type="entry name" value="Phosphatidylinositol (PI) phosphodiesterase"/>
    <property type="match status" value="1"/>
</dbReference>
<sequence>MRYPNVLTMLFGLLAVLCLPGAAQAAELEGGPVVNVGHRGTAGLAPEHTIASYDLALENGADYIEQDLRMTSDGVLVVVHDEDLDRTTRGPAENCTGPVGEKTLEQVKTCDVGSFFNERYPDFAREEYEGLKIPTLEEVFRRYGTETNYYIETRSAEAPPGNPGIDASSGMEEELLRLMDEYGLSEPAAGSWRVLIQSFVPASLEEIHAKDPSLPLVQLYSDEETGETIGADLEAAGGYAVGVGPSMDDVDRGLVEAAHAECLAIHPYTLLEEPDMRKMIDLGVDGMFTDFPNRLEGVLGEEAADGNSAAVESAEASRACLSGAGAEVPATGGIPLLPYAALGALLLSLGLLVATVRRA</sequence>
<dbReference type="CDD" id="cd08601">
    <property type="entry name" value="GDPD_SaGlpQ_like"/>
    <property type="match status" value="1"/>
</dbReference>
<dbReference type="PROSITE" id="PS51704">
    <property type="entry name" value="GP_PDE"/>
    <property type="match status" value="1"/>
</dbReference>
<dbReference type="AlphaFoldDB" id="A0A6J4PH07"/>
<gene>
    <name evidence="4" type="ORF">AVDCRST_MAG01-01-1599</name>
</gene>
<organism evidence="4">
    <name type="scientific">uncultured Rubrobacteraceae bacterium</name>
    <dbReference type="NCBI Taxonomy" id="349277"/>
    <lineage>
        <taxon>Bacteria</taxon>
        <taxon>Bacillati</taxon>
        <taxon>Actinomycetota</taxon>
        <taxon>Rubrobacteria</taxon>
        <taxon>Rubrobacterales</taxon>
        <taxon>Rubrobacteraceae</taxon>
        <taxon>environmental samples</taxon>
    </lineage>
</organism>
<evidence type="ECO:0000256" key="2">
    <source>
        <dbReference type="SAM" id="SignalP"/>
    </source>
</evidence>
<dbReference type="PANTHER" id="PTHR46211">
    <property type="entry name" value="GLYCEROPHOSPHORYL DIESTER PHOSPHODIESTERASE"/>
    <property type="match status" value="1"/>
</dbReference>
<feature type="transmembrane region" description="Helical" evidence="1">
    <location>
        <begin position="336"/>
        <end position="356"/>
    </location>
</feature>
<keyword evidence="1" id="KW-0812">Transmembrane</keyword>
<name>A0A6J4PH07_9ACTN</name>
<dbReference type="Pfam" id="PF03009">
    <property type="entry name" value="GDPD"/>
    <property type="match status" value="1"/>
</dbReference>
<reference evidence="4" key="1">
    <citation type="submission" date="2020-02" db="EMBL/GenBank/DDBJ databases">
        <authorList>
            <person name="Meier V. D."/>
        </authorList>
    </citation>
    <scope>NUCLEOTIDE SEQUENCE</scope>
    <source>
        <strain evidence="4">AVDCRST_MAG01</strain>
    </source>
</reference>
<evidence type="ECO:0000259" key="3">
    <source>
        <dbReference type="PROSITE" id="PS51704"/>
    </source>
</evidence>
<dbReference type="EC" id="3.1.4.46" evidence="4"/>
<evidence type="ECO:0000313" key="4">
    <source>
        <dbReference type="EMBL" id="CAA9410717.1"/>
    </source>
</evidence>
<proteinExistence type="predicted"/>
<dbReference type="SUPFAM" id="SSF51695">
    <property type="entry name" value="PLC-like phosphodiesterases"/>
    <property type="match status" value="1"/>
</dbReference>
<dbReference type="GO" id="GO:0006629">
    <property type="term" value="P:lipid metabolic process"/>
    <property type="evidence" value="ECO:0007669"/>
    <property type="project" value="InterPro"/>
</dbReference>
<dbReference type="InterPro" id="IPR017946">
    <property type="entry name" value="PLC-like_Pdiesterase_TIM-brl"/>
</dbReference>
<dbReference type="PANTHER" id="PTHR46211:SF7">
    <property type="entry name" value="GLYCEROPHOSPHODIESTER PHOSPHODIESTERASE"/>
    <property type="match status" value="1"/>
</dbReference>
<protein>
    <submittedName>
        <fullName evidence="4">Glycerophosphoryl diester phosphodiesterase</fullName>
        <ecNumber evidence="4">3.1.4.46</ecNumber>
    </submittedName>
</protein>
<keyword evidence="4" id="KW-0378">Hydrolase</keyword>
<keyword evidence="1" id="KW-1133">Transmembrane helix</keyword>
<dbReference type="GO" id="GO:0008889">
    <property type="term" value="F:glycerophosphodiester phosphodiesterase activity"/>
    <property type="evidence" value="ECO:0007669"/>
    <property type="project" value="UniProtKB-EC"/>
</dbReference>
<feature type="signal peptide" evidence="2">
    <location>
        <begin position="1"/>
        <end position="25"/>
    </location>
</feature>